<name>W1YS07_9ZZZZ</name>
<feature type="non-terminal residue" evidence="1">
    <location>
        <position position="1"/>
    </location>
</feature>
<accession>W1YS07</accession>
<sequence length="101" mass="11772">IYKANESKPTTIDLKGRSISYFSWMPDRNYAIMGLYDSREVVMARLNADDPEHEVDTKLEDLPRNSKIVDAAYSEATNVVYMKVKVQEHAYRIYRTDANYD</sequence>
<evidence type="ECO:0008006" key="2">
    <source>
        <dbReference type="Google" id="ProtNLM"/>
    </source>
</evidence>
<feature type="non-terminal residue" evidence="1">
    <location>
        <position position="101"/>
    </location>
</feature>
<evidence type="ECO:0000313" key="1">
    <source>
        <dbReference type="EMBL" id="ETJ45262.1"/>
    </source>
</evidence>
<protein>
    <recommendedName>
        <fullName evidence="2">Dipeptidylpeptidase IV N-terminal domain-containing protein</fullName>
    </recommendedName>
</protein>
<proteinExistence type="predicted"/>
<gene>
    <name evidence="1" type="ORF">Q604_UNBC00737G0001</name>
</gene>
<organism evidence="1">
    <name type="scientific">human gut metagenome</name>
    <dbReference type="NCBI Taxonomy" id="408170"/>
    <lineage>
        <taxon>unclassified sequences</taxon>
        <taxon>metagenomes</taxon>
        <taxon>organismal metagenomes</taxon>
    </lineage>
</organism>
<dbReference type="EMBL" id="AZMM01000737">
    <property type="protein sequence ID" value="ETJ45262.1"/>
    <property type="molecule type" value="Genomic_DNA"/>
</dbReference>
<comment type="caution">
    <text evidence="1">The sequence shown here is derived from an EMBL/GenBank/DDBJ whole genome shotgun (WGS) entry which is preliminary data.</text>
</comment>
<reference evidence="1" key="1">
    <citation type="submission" date="2013-12" db="EMBL/GenBank/DDBJ databases">
        <title>A Varibaculum cambriense genome reconstructed from a premature infant gut community with otherwise low bacterial novelty that shifts toward anaerobic metabolism during the third week of life.</title>
        <authorList>
            <person name="Brown C.T."/>
            <person name="Sharon I."/>
            <person name="Thomas B.C."/>
            <person name="Castelle C.J."/>
            <person name="Morowitz M.J."/>
            <person name="Banfield J.F."/>
        </authorList>
    </citation>
    <scope>NUCLEOTIDE SEQUENCE</scope>
</reference>
<dbReference type="AlphaFoldDB" id="W1YS07"/>